<evidence type="ECO:0000259" key="4">
    <source>
        <dbReference type="Pfam" id="PF00134"/>
    </source>
</evidence>
<protein>
    <recommendedName>
        <fullName evidence="4">Cyclin N-terminal domain-containing protein</fullName>
    </recommendedName>
</protein>
<dbReference type="GO" id="GO:0051301">
    <property type="term" value="P:cell division"/>
    <property type="evidence" value="ECO:0007669"/>
    <property type="project" value="UniProtKB-KW"/>
</dbReference>
<dbReference type="AlphaFoldDB" id="A0AAQ3QMP8"/>
<name>A0AAQ3QMP8_9LILI</name>
<dbReference type="InterPro" id="IPR036915">
    <property type="entry name" value="Cyclin-like_sf"/>
</dbReference>
<feature type="signal peptide" evidence="3">
    <location>
        <begin position="1"/>
        <end position="31"/>
    </location>
</feature>
<dbReference type="PANTHER" id="PTHR10177">
    <property type="entry name" value="CYCLINS"/>
    <property type="match status" value="1"/>
</dbReference>
<gene>
    <name evidence="5" type="ORF">Cni_G25737</name>
</gene>
<proteinExistence type="predicted"/>
<feature type="chain" id="PRO_5042992829" description="Cyclin N-terminal domain-containing protein" evidence="3">
    <location>
        <begin position="32"/>
        <end position="98"/>
    </location>
</feature>
<evidence type="ECO:0000256" key="3">
    <source>
        <dbReference type="SAM" id="SignalP"/>
    </source>
</evidence>
<evidence type="ECO:0000313" key="5">
    <source>
        <dbReference type="EMBL" id="WOL16949.1"/>
    </source>
</evidence>
<keyword evidence="3" id="KW-0732">Signal</keyword>
<keyword evidence="2" id="KW-0131">Cell cycle</keyword>
<dbReference type="Proteomes" id="UP001327560">
    <property type="component" value="Chromosome 8"/>
</dbReference>
<evidence type="ECO:0000313" key="6">
    <source>
        <dbReference type="Proteomes" id="UP001327560"/>
    </source>
</evidence>
<keyword evidence="1" id="KW-0132">Cell division</keyword>
<dbReference type="Gene3D" id="1.10.472.10">
    <property type="entry name" value="Cyclin-like"/>
    <property type="match status" value="1"/>
</dbReference>
<feature type="domain" description="Cyclin N-terminal" evidence="4">
    <location>
        <begin position="20"/>
        <end position="72"/>
    </location>
</feature>
<evidence type="ECO:0000256" key="1">
    <source>
        <dbReference type="ARBA" id="ARBA00022618"/>
    </source>
</evidence>
<reference evidence="5 6" key="1">
    <citation type="submission" date="2023-10" db="EMBL/GenBank/DDBJ databases">
        <title>Chromosome-scale genome assembly provides insights into flower coloration mechanisms of Canna indica.</title>
        <authorList>
            <person name="Li C."/>
        </authorList>
    </citation>
    <scope>NUCLEOTIDE SEQUENCE [LARGE SCALE GENOMIC DNA]</scope>
    <source>
        <tissue evidence="5">Flower</tissue>
    </source>
</reference>
<organism evidence="5 6">
    <name type="scientific">Canna indica</name>
    <name type="common">Indian-shot</name>
    <dbReference type="NCBI Taxonomy" id="4628"/>
    <lineage>
        <taxon>Eukaryota</taxon>
        <taxon>Viridiplantae</taxon>
        <taxon>Streptophyta</taxon>
        <taxon>Embryophyta</taxon>
        <taxon>Tracheophyta</taxon>
        <taxon>Spermatophyta</taxon>
        <taxon>Magnoliopsida</taxon>
        <taxon>Liliopsida</taxon>
        <taxon>Zingiberales</taxon>
        <taxon>Cannaceae</taxon>
        <taxon>Canna</taxon>
    </lineage>
</organism>
<dbReference type="InterPro" id="IPR039361">
    <property type="entry name" value="Cyclin"/>
</dbReference>
<evidence type="ECO:0000256" key="2">
    <source>
        <dbReference type="ARBA" id="ARBA00023306"/>
    </source>
</evidence>
<dbReference type="EMBL" id="CP136897">
    <property type="protein sequence ID" value="WOL16949.1"/>
    <property type="molecule type" value="Genomic_DNA"/>
</dbReference>
<keyword evidence="6" id="KW-1185">Reference proteome</keyword>
<sequence length="98" mass="11315">MVEPRWGQGGEWAEDRIWAVKLLSIACLSLAAEMEECRVPPLSMFQFRDYRFSSETIQRVELFALSTLQWMMFTVTPFPYLSSLAVKFAEDGSNKDLI</sequence>
<accession>A0AAQ3QMP8</accession>
<dbReference type="Pfam" id="PF00134">
    <property type="entry name" value="Cyclin_N"/>
    <property type="match status" value="1"/>
</dbReference>
<dbReference type="InterPro" id="IPR006671">
    <property type="entry name" value="Cyclin_N"/>
</dbReference>
<dbReference type="SUPFAM" id="SSF47954">
    <property type="entry name" value="Cyclin-like"/>
    <property type="match status" value="1"/>
</dbReference>